<sequence length="50" mass="5554">MGPSNDEALELIRQGQGGVGRNPRQIQHGIDINNLIQVNKFISNPFIKIL</sequence>
<accession>A0ACB1ACY2</accession>
<proteinExistence type="predicted"/>
<gene>
    <name evidence="1" type="ORF">MENTE1834_LOCUS35548</name>
</gene>
<organism evidence="1 2">
    <name type="scientific">Meloidogyne enterolobii</name>
    <name type="common">Root-knot nematode worm</name>
    <name type="synonym">Meloidogyne mayaguensis</name>
    <dbReference type="NCBI Taxonomy" id="390850"/>
    <lineage>
        <taxon>Eukaryota</taxon>
        <taxon>Metazoa</taxon>
        <taxon>Ecdysozoa</taxon>
        <taxon>Nematoda</taxon>
        <taxon>Chromadorea</taxon>
        <taxon>Rhabditida</taxon>
        <taxon>Tylenchina</taxon>
        <taxon>Tylenchomorpha</taxon>
        <taxon>Tylenchoidea</taxon>
        <taxon>Meloidogynidae</taxon>
        <taxon>Meloidogyninae</taxon>
        <taxon>Meloidogyne</taxon>
    </lineage>
</organism>
<comment type="caution">
    <text evidence="1">The sequence shown here is derived from an EMBL/GenBank/DDBJ whole genome shotgun (WGS) entry which is preliminary data.</text>
</comment>
<name>A0ACB1ACY2_MELEN</name>
<evidence type="ECO:0000313" key="2">
    <source>
        <dbReference type="Proteomes" id="UP001497535"/>
    </source>
</evidence>
<protein>
    <submittedName>
        <fullName evidence="1">Uncharacterized protein</fullName>
    </submittedName>
</protein>
<evidence type="ECO:0000313" key="1">
    <source>
        <dbReference type="EMBL" id="CAK5087925.1"/>
    </source>
</evidence>
<dbReference type="EMBL" id="CAVMJV010000068">
    <property type="protein sequence ID" value="CAK5087925.1"/>
    <property type="molecule type" value="Genomic_DNA"/>
</dbReference>
<keyword evidence="2" id="KW-1185">Reference proteome</keyword>
<reference evidence="1" key="1">
    <citation type="submission" date="2023-11" db="EMBL/GenBank/DDBJ databases">
        <authorList>
            <person name="Poullet M."/>
        </authorList>
    </citation>
    <scope>NUCLEOTIDE SEQUENCE</scope>
    <source>
        <strain evidence="1">E1834</strain>
    </source>
</reference>
<dbReference type="Proteomes" id="UP001497535">
    <property type="component" value="Unassembled WGS sequence"/>
</dbReference>